<comment type="caution">
    <text evidence="3">The sequence shown here is derived from an EMBL/GenBank/DDBJ whole genome shotgun (WGS) entry which is preliminary data.</text>
</comment>
<evidence type="ECO:0000313" key="4">
    <source>
        <dbReference type="Proteomes" id="UP000216107"/>
    </source>
</evidence>
<dbReference type="InterPro" id="IPR025245">
    <property type="entry name" value="DUF4197"/>
</dbReference>
<feature type="chain" id="PRO_5013306892" evidence="1">
    <location>
        <begin position="22"/>
        <end position="229"/>
    </location>
</feature>
<dbReference type="Proteomes" id="UP000623509">
    <property type="component" value="Unassembled WGS sequence"/>
</dbReference>
<keyword evidence="5" id="KW-1185">Reference proteome</keyword>
<accession>A0A272ENM4</accession>
<evidence type="ECO:0000256" key="1">
    <source>
        <dbReference type="SAM" id="SignalP"/>
    </source>
</evidence>
<evidence type="ECO:0000313" key="5">
    <source>
        <dbReference type="Proteomes" id="UP000623509"/>
    </source>
</evidence>
<protein>
    <submittedName>
        <fullName evidence="2">DUF4197 domain-containing protein</fullName>
    </submittedName>
</protein>
<evidence type="ECO:0000313" key="3">
    <source>
        <dbReference type="EMBL" id="PAS91724.1"/>
    </source>
</evidence>
<proteinExistence type="predicted"/>
<reference evidence="3 4" key="2">
    <citation type="submission" date="2017-07" db="EMBL/GenBank/DDBJ databases">
        <title>Candidatus Dactylopiibacterium carminicum, a nitrogen-fixing symbiont of the cochineal insect Dactylopius coccus and Dactylopius opuntiae (Hemiptera: Coccoidea: Dactylopiidae).</title>
        <authorList>
            <person name="Vera A."/>
        </authorList>
    </citation>
    <scope>NUCLEOTIDE SEQUENCE [LARGE SCALE GENOMIC DNA]</scope>
    <source>
        <strain evidence="3 4">NFDCM</strain>
    </source>
</reference>
<keyword evidence="1" id="KW-0732">Signal</keyword>
<dbReference type="Pfam" id="PF13852">
    <property type="entry name" value="DUF4197"/>
    <property type="match status" value="1"/>
</dbReference>
<dbReference type="OrthoDB" id="5292580at2"/>
<name>A0A272ENM4_9RHOO</name>
<dbReference type="EMBL" id="MDUX01000064">
    <property type="protein sequence ID" value="KAF7598106.1"/>
    <property type="molecule type" value="Genomic_DNA"/>
</dbReference>
<sequence length="229" mass="24600">MLISRLICSALLASLGPLAQAGLLDAFSERDTTSAMRQALGQGAEQAVSSLGRTDGFLSNQKVHIQLPEQLRRAEPALRLMGKGPMLDELETGLNRAAEQAVPLARKLLADAVSQMSVQDVKGVLTGGDDAATRYFESKTREALNTRFLPEVRKITGKLTLAQQYNQVATAASGMGLLKAQEASVESYVTARALDGLYLMIAEEERAIRSDPTRAAGQLVRQVFSVLGN</sequence>
<dbReference type="EMBL" id="NMRN01000063">
    <property type="protein sequence ID" value="PAS91724.1"/>
    <property type="molecule type" value="Genomic_DNA"/>
</dbReference>
<evidence type="ECO:0000313" key="2">
    <source>
        <dbReference type="EMBL" id="KAF7598106.1"/>
    </source>
</evidence>
<feature type="signal peptide" evidence="1">
    <location>
        <begin position="1"/>
        <end position="21"/>
    </location>
</feature>
<reference evidence="2 5" key="1">
    <citation type="submission" date="2016-08" db="EMBL/GenBank/DDBJ databases">
        <title>Candidatus Dactylopiibacterium carminicum genome sequence.</title>
        <authorList>
            <person name="Ramirez-Puebla S.T."/>
            <person name="Ormeno-Orrillo E."/>
            <person name="Vera-Ponce De Leon A."/>
            <person name="Luis L."/>
            <person name="Sanchez-Flores A."/>
            <person name="Monica R."/>
            <person name="Martinez-Romero E."/>
        </authorList>
    </citation>
    <scope>NUCLEOTIDE SEQUENCE [LARGE SCALE GENOMIC DNA]</scope>
    <source>
        <strain evidence="2">END1</strain>
    </source>
</reference>
<organism evidence="3 4">
    <name type="scientific">Candidatus Dactylopiibacterium carminicum</name>
    <dbReference type="NCBI Taxonomy" id="857335"/>
    <lineage>
        <taxon>Bacteria</taxon>
        <taxon>Pseudomonadati</taxon>
        <taxon>Pseudomonadota</taxon>
        <taxon>Betaproteobacteria</taxon>
        <taxon>Rhodocyclales</taxon>
        <taxon>Rhodocyclaceae</taxon>
        <taxon>Candidatus Dactylopiibacterium</taxon>
    </lineage>
</organism>
<gene>
    <name evidence="2" type="ORF">BGI27_15130</name>
    <name evidence="3" type="ORF">CGU29_14810</name>
</gene>
<dbReference type="RefSeq" id="WP_095525673.1">
    <property type="nucleotide sequence ID" value="NZ_MDUX01000064.1"/>
</dbReference>
<dbReference type="AlphaFoldDB" id="A0A272ENM4"/>
<dbReference type="Proteomes" id="UP000216107">
    <property type="component" value="Unassembled WGS sequence"/>
</dbReference>